<dbReference type="Proteomes" id="UP000046393">
    <property type="component" value="Unplaced"/>
</dbReference>
<accession>A0A0N5B1G6</accession>
<keyword evidence="1" id="KW-1185">Reference proteome</keyword>
<evidence type="ECO:0000313" key="1">
    <source>
        <dbReference type="Proteomes" id="UP000046393"/>
    </source>
</evidence>
<organism evidence="1 2">
    <name type="scientific">Syphacia muris</name>
    <dbReference type="NCBI Taxonomy" id="451379"/>
    <lineage>
        <taxon>Eukaryota</taxon>
        <taxon>Metazoa</taxon>
        <taxon>Ecdysozoa</taxon>
        <taxon>Nematoda</taxon>
        <taxon>Chromadorea</taxon>
        <taxon>Rhabditida</taxon>
        <taxon>Spirurina</taxon>
        <taxon>Oxyuridomorpha</taxon>
        <taxon>Oxyuroidea</taxon>
        <taxon>Oxyuridae</taxon>
        <taxon>Syphacia</taxon>
    </lineage>
</organism>
<name>A0A0N5B1G6_9BILA</name>
<evidence type="ECO:0000313" key="2">
    <source>
        <dbReference type="WBParaSite" id="SMUV_0001112901-mRNA-1"/>
    </source>
</evidence>
<protein>
    <submittedName>
        <fullName evidence="2">Thyroglobulin type-1 domain-containing protein</fullName>
    </submittedName>
</protein>
<dbReference type="WBParaSite" id="SMUV_0001112901-mRNA-1">
    <property type="protein sequence ID" value="SMUV_0001112901-mRNA-1"/>
    <property type="gene ID" value="SMUV_0001112901"/>
</dbReference>
<sequence>MKYLKDQLISIPAECCAQAYKDQPWYQVNHCNRLLCRLEVKDNKEAFGNTVSGISDTPKADDELLSEDPCLSFCRPTSSEYRSPLPSSAQGLMCFYAVSLSKVLVQNTQRNGSCLRKLPITIAISNY</sequence>
<reference evidence="2" key="1">
    <citation type="submission" date="2017-02" db="UniProtKB">
        <authorList>
            <consortium name="WormBaseParasite"/>
        </authorList>
    </citation>
    <scope>IDENTIFICATION</scope>
</reference>
<dbReference type="AlphaFoldDB" id="A0A0N5B1G6"/>
<proteinExistence type="predicted"/>